<dbReference type="Proteomes" id="UP001207918">
    <property type="component" value="Unassembled WGS sequence"/>
</dbReference>
<protein>
    <submittedName>
        <fullName evidence="3">Uncharacterized protein</fullName>
    </submittedName>
</protein>
<proteinExistence type="predicted"/>
<feature type="region of interest" description="Disordered" evidence="2">
    <location>
        <begin position="99"/>
        <end position="121"/>
    </location>
</feature>
<keyword evidence="1" id="KW-0175">Coiled coil</keyword>
<gene>
    <name evidence="3" type="ORF">J6I44_14560</name>
</gene>
<sequence length="188" mass="21605">MSKEEGFFKVKIESSTEKDYKALQAKKEKLKEEASALQEQYNSEIAKALKIDDPQRRIDKLQAGLSLLKRHRINGKVDQNWADRKIKLLGREIDKAEDAIYRSGKGSTDKSGDGKRGRKPISAEVKQKIKQYYRTNKEQLENNNEDADGYPIQAWIARQILEEKDEDIGISDAYADPERTIIECMNDI</sequence>
<evidence type="ECO:0000313" key="4">
    <source>
        <dbReference type="Proteomes" id="UP001207918"/>
    </source>
</evidence>
<keyword evidence="4" id="KW-1185">Reference proteome</keyword>
<dbReference type="EMBL" id="JAGGJA010000010">
    <property type="protein sequence ID" value="MCW9708085.1"/>
    <property type="molecule type" value="Genomic_DNA"/>
</dbReference>
<name>A0ABT3PQE6_9BACT</name>
<evidence type="ECO:0000256" key="1">
    <source>
        <dbReference type="SAM" id="Coils"/>
    </source>
</evidence>
<reference evidence="3 4" key="1">
    <citation type="submission" date="2021-03" db="EMBL/GenBank/DDBJ databases">
        <title>Aliifodinibius sp. nov., a new bacterium isolated from saline soil.</title>
        <authorList>
            <person name="Galisteo C."/>
            <person name="De La Haba R."/>
            <person name="Sanchez-Porro C."/>
            <person name="Ventosa A."/>
        </authorList>
    </citation>
    <scope>NUCLEOTIDE SEQUENCE [LARGE SCALE GENOMIC DNA]</scope>
    <source>
        <strain evidence="3 4">1BSP15-2V2</strain>
    </source>
</reference>
<comment type="caution">
    <text evidence="3">The sequence shown here is derived from an EMBL/GenBank/DDBJ whole genome shotgun (WGS) entry which is preliminary data.</text>
</comment>
<organism evidence="3 4">
    <name type="scientific">Fodinibius salsisoli</name>
    <dbReference type="NCBI Taxonomy" id="2820877"/>
    <lineage>
        <taxon>Bacteria</taxon>
        <taxon>Pseudomonadati</taxon>
        <taxon>Balneolota</taxon>
        <taxon>Balneolia</taxon>
        <taxon>Balneolales</taxon>
        <taxon>Balneolaceae</taxon>
        <taxon>Fodinibius</taxon>
    </lineage>
</organism>
<evidence type="ECO:0000313" key="3">
    <source>
        <dbReference type="EMBL" id="MCW9708085.1"/>
    </source>
</evidence>
<accession>A0ABT3PQE6</accession>
<feature type="coiled-coil region" evidence="1">
    <location>
        <begin position="13"/>
        <end position="47"/>
    </location>
</feature>
<dbReference type="RefSeq" id="WP_265766871.1">
    <property type="nucleotide sequence ID" value="NZ_JAGGJA010000010.1"/>
</dbReference>
<evidence type="ECO:0000256" key="2">
    <source>
        <dbReference type="SAM" id="MobiDB-lite"/>
    </source>
</evidence>